<organism evidence="2 3">
    <name type="scientific">Antrihabitans spumae</name>
    <dbReference type="NCBI Taxonomy" id="3373370"/>
    <lineage>
        <taxon>Bacteria</taxon>
        <taxon>Bacillati</taxon>
        <taxon>Actinomycetota</taxon>
        <taxon>Actinomycetes</taxon>
        <taxon>Mycobacteriales</taxon>
        <taxon>Nocardiaceae</taxon>
        <taxon>Antrihabitans</taxon>
    </lineage>
</organism>
<gene>
    <name evidence="2" type="ORF">ACHIPV_10090</name>
    <name evidence="1" type="ORF">ACHIRB_25675</name>
</gene>
<protein>
    <submittedName>
        <fullName evidence="2">Uncharacterized protein</fullName>
    </submittedName>
</protein>
<dbReference type="RefSeq" id="WP_395124241.1">
    <property type="nucleotide sequence ID" value="NZ_JBIMSN010000126.1"/>
</dbReference>
<keyword evidence="4" id="KW-1185">Reference proteome</keyword>
<name>A0ABW7KMC9_9NOCA</name>
<evidence type="ECO:0000313" key="1">
    <source>
        <dbReference type="EMBL" id="MFH5231934.1"/>
    </source>
</evidence>
<comment type="caution">
    <text evidence="2">The sequence shown here is derived from an EMBL/GenBank/DDBJ whole genome shotgun (WGS) entry which is preliminary data.</text>
</comment>
<dbReference type="Proteomes" id="UP001609219">
    <property type="component" value="Unassembled WGS sequence"/>
</dbReference>
<evidence type="ECO:0000313" key="4">
    <source>
        <dbReference type="Proteomes" id="UP001609219"/>
    </source>
</evidence>
<dbReference type="EMBL" id="JBIMSN010000126">
    <property type="protein sequence ID" value="MFH5231934.1"/>
    <property type="molecule type" value="Genomic_DNA"/>
</dbReference>
<sequence length="57" mass="6375">MTPEGMTDDELIEAVANLTESERAHLIGDSVDEALADRIQLSALLVEIERRAERRQP</sequence>
<evidence type="ECO:0000313" key="2">
    <source>
        <dbReference type="EMBL" id="MFH5242231.1"/>
    </source>
</evidence>
<proteinExistence type="predicted"/>
<accession>A0ABW7KMC9</accession>
<evidence type="ECO:0000313" key="3">
    <source>
        <dbReference type="Proteomes" id="UP001609176"/>
    </source>
</evidence>
<reference evidence="3 4" key="1">
    <citation type="submission" date="2024-10" db="EMBL/GenBank/DDBJ databases">
        <authorList>
            <person name="Riesco R."/>
        </authorList>
    </citation>
    <scope>NUCLEOTIDE SEQUENCE [LARGE SCALE GENOMIC DNA]</scope>
    <source>
        <strain evidence="2 3">NCIMB 15448</strain>
        <strain evidence="1 4">NCIMB 15450</strain>
    </source>
</reference>
<dbReference type="EMBL" id="JBIMSP010000012">
    <property type="protein sequence ID" value="MFH5242231.1"/>
    <property type="molecule type" value="Genomic_DNA"/>
</dbReference>
<dbReference type="Proteomes" id="UP001609176">
    <property type="component" value="Unassembled WGS sequence"/>
</dbReference>